<dbReference type="Proteomes" id="UP000430670">
    <property type="component" value="Unassembled WGS sequence"/>
</dbReference>
<organism evidence="1 2">
    <name type="scientific">Heliobacterium mobile</name>
    <name type="common">Heliobacillus mobilis</name>
    <dbReference type="NCBI Taxonomy" id="28064"/>
    <lineage>
        <taxon>Bacteria</taxon>
        <taxon>Bacillati</taxon>
        <taxon>Bacillota</taxon>
        <taxon>Clostridia</taxon>
        <taxon>Eubacteriales</taxon>
        <taxon>Heliobacteriaceae</taxon>
        <taxon>Heliobacterium</taxon>
    </lineage>
</organism>
<dbReference type="OrthoDB" id="2081967at2"/>
<dbReference type="AlphaFoldDB" id="A0A6I3SP33"/>
<evidence type="ECO:0000313" key="1">
    <source>
        <dbReference type="EMBL" id="MTV50778.1"/>
    </source>
</evidence>
<evidence type="ECO:0000313" key="2">
    <source>
        <dbReference type="Proteomes" id="UP000430670"/>
    </source>
</evidence>
<comment type="caution">
    <text evidence="1">The sequence shown here is derived from an EMBL/GenBank/DDBJ whole genome shotgun (WGS) entry which is preliminary data.</text>
</comment>
<gene>
    <name evidence="1" type="ORF">GJ688_17745</name>
</gene>
<protein>
    <recommendedName>
        <fullName evidence="3">Sigma-70 family RNA polymerase sigma factor</fullName>
    </recommendedName>
</protein>
<evidence type="ECO:0008006" key="3">
    <source>
        <dbReference type="Google" id="ProtNLM"/>
    </source>
</evidence>
<sequence>MGETELNQMDKFALAYAQSEKESYFSTLYEKVKPTIQKEAKERSLRYQIPASDFESVFSQELWRAARDFNGESHIMQRLSSFAKPKAASVVRYHYAKKRTPNRLVSLDKPVDAEGNTLKNALVSPSQFENDLIDELEIKKILEGFTKTHEHYGQIIKMLYHDCTFEEIASTVFGTSEYDARCRKGVQRAKECFKAYLQRVS</sequence>
<dbReference type="RefSeq" id="WP_155477858.1">
    <property type="nucleotide sequence ID" value="NZ_WNKU01000035.1"/>
</dbReference>
<name>A0A6I3SP33_HELMO</name>
<proteinExistence type="predicted"/>
<accession>A0A6I3SP33</accession>
<keyword evidence="2" id="KW-1185">Reference proteome</keyword>
<reference evidence="1 2" key="1">
    <citation type="submission" date="2019-11" db="EMBL/GenBank/DDBJ databases">
        <title>Whole-genome sequence of a the green, strictly anaerobic photosynthetic bacterium Heliobacillus mobilis DSM 6151.</title>
        <authorList>
            <person name="Kyndt J.A."/>
            <person name="Meyer T.E."/>
        </authorList>
    </citation>
    <scope>NUCLEOTIDE SEQUENCE [LARGE SCALE GENOMIC DNA]</scope>
    <source>
        <strain evidence="1 2">DSM 6151</strain>
    </source>
</reference>
<dbReference type="EMBL" id="WNKU01000035">
    <property type="protein sequence ID" value="MTV50778.1"/>
    <property type="molecule type" value="Genomic_DNA"/>
</dbReference>